<comment type="caution">
    <text evidence="1">The sequence shown here is derived from an EMBL/GenBank/DDBJ whole genome shotgun (WGS) entry which is preliminary data.</text>
</comment>
<name>A0A392T3B4_9FABA</name>
<evidence type="ECO:0000313" key="2">
    <source>
        <dbReference type="Proteomes" id="UP000265520"/>
    </source>
</evidence>
<evidence type="ECO:0000313" key="1">
    <source>
        <dbReference type="EMBL" id="MCI54795.1"/>
    </source>
</evidence>
<dbReference type="AlphaFoldDB" id="A0A392T3B4"/>
<dbReference type="Proteomes" id="UP000265520">
    <property type="component" value="Unassembled WGS sequence"/>
</dbReference>
<dbReference type="EMBL" id="LXQA010485349">
    <property type="protein sequence ID" value="MCI54795.1"/>
    <property type="molecule type" value="Genomic_DNA"/>
</dbReference>
<protein>
    <submittedName>
        <fullName evidence="1">NBS-containing resistance-like protein</fullName>
    </submittedName>
</protein>
<accession>A0A392T3B4</accession>
<proteinExistence type="predicted"/>
<keyword evidence="2" id="KW-1185">Reference proteome</keyword>
<feature type="non-terminal residue" evidence="1">
    <location>
        <position position="75"/>
    </location>
</feature>
<sequence length="75" mass="8390">MKDLSFCHCVHQDSESIAVGKTRRLSIATNPNNVLKSPNNSHFRAIHVFEKDGSLEHLMGKLCSQSTILKVLDIQ</sequence>
<reference evidence="1 2" key="1">
    <citation type="journal article" date="2018" name="Front. Plant Sci.">
        <title>Red Clover (Trifolium pratense) and Zigzag Clover (T. medium) - A Picture of Genomic Similarities and Differences.</title>
        <authorList>
            <person name="Dluhosova J."/>
            <person name="Istvanek J."/>
            <person name="Nedelnik J."/>
            <person name="Repkova J."/>
        </authorList>
    </citation>
    <scope>NUCLEOTIDE SEQUENCE [LARGE SCALE GENOMIC DNA]</scope>
    <source>
        <strain evidence="2">cv. 10/8</strain>
        <tissue evidence="1">Leaf</tissue>
    </source>
</reference>
<organism evidence="1 2">
    <name type="scientific">Trifolium medium</name>
    <dbReference type="NCBI Taxonomy" id="97028"/>
    <lineage>
        <taxon>Eukaryota</taxon>
        <taxon>Viridiplantae</taxon>
        <taxon>Streptophyta</taxon>
        <taxon>Embryophyta</taxon>
        <taxon>Tracheophyta</taxon>
        <taxon>Spermatophyta</taxon>
        <taxon>Magnoliopsida</taxon>
        <taxon>eudicotyledons</taxon>
        <taxon>Gunneridae</taxon>
        <taxon>Pentapetalae</taxon>
        <taxon>rosids</taxon>
        <taxon>fabids</taxon>
        <taxon>Fabales</taxon>
        <taxon>Fabaceae</taxon>
        <taxon>Papilionoideae</taxon>
        <taxon>50 kb inversion clade</taxon>
        <taxon>NPAAA clade</taxon>
        <taxon>Hologalegina</taxon>
        <taxon>IRL clade</taxon>
        <taxon>Trifolieae</taxon>
        <taxon>Trifolium</taxon>
    </lineage>
</organism>